<dbReference type="PANTHER" id="PTHR19134">
    <property type="entry name" value="RECEPTOR-TYPE TYROSINE-PROTEIN PHOSPHATASE"/>
    <property type="match status" value="1"/>
</dbReference>
<keyword evidence="8" id="KW-1185">Reference proteome</keyword>
<feature type="region of interest" description="Disordered" evidence="3">
    <location>
        <begin position="1"/>
        <end position="53"/>
    </location>
</feature>
<protein>
    <recommendedName>
        <fullName evidence="2">protein-tyrosine-phosphatase</fullName>
        <ecNumber evidence="2">3.1.3.48</ecNumber>
    </recommendedName>
</protein>
<dbReference type="InterPro" id="IPR029021">
    <property type="entry name" value="Prot-tyrosine_phosphatase-like"/>
</dbReference>
<feature type="compositionally biased region" description="Polar residues" evidence="3">
    <location>
        <begin position="233"/>
        <end position="243"/>
    </location>
</feature>
<dbReference type="Gene3D" id="3.90.190.10">
    <property type="entry name" value="Protein tyrosine phosphatase superfamily"/>
    <property type="match status" value="1"/>
</dbReference>
<evidence type="ECO:0000256" key="1">
    <source>
        <dbReference type="ARBA" id="ARBA00009649"/>
    </source>
</evidence>
<dbReference type="EMBL" id="JAAAUY010000317">
    <property type="protein sequence ID" value="KAF9331524.1"/>
    <property type="molecule type" value="Genomic_DNA"/>
</dbReference>
<evidence type="ECO:0000313" key="8">
    <source>
        <dbReference type="Proteomes" id="UP000696485"/>
    </source>
</evidence>
<dbReference type="InterPro" id="IPR000387">
    <property type="entry name" value="Tyr_Pase_dom"/>
</dbReference>
<sequence length="904" mass="97751">MNASSAFHFQPNHFTTSGSSSSDDSHQNQHHHKDTFSLPSPPPSSNSVESGSTITAVTTSSLTSHSVDPFAAALGQASAVPCTPAVNTDQFSGYFPPSSSSVVDSASFASAFAFPVPTPAAVEISSFAASSPSYFPSTSEPNSPQTSHSHPQFQANSFAFNLPPPTPYPGMPPVTHFKPSSGHPWEPYPPSSKTDRHGPSSSIAPKLNLSMSVPLASLMSPPHSMPAWPQRSAGATSPPQSLPATSAMADLGIQSVNGDTVSKLLGKVLVAHGESDKNAVLLLDMRSSASHTASSIKTSVSICVPNMLLKRSMFSLTSVMEQLTTEEEADTFSRWQLYTNIVLFDAAGAIPTVGSPTILMAQKFRKEGCSATIAYLNGGYNTFAAEHSTLCNSVESAAMDVTPTEATNTGASALNARPMSTISPARHRLHLGSLPSMMTQPAGGPMGCQTPMIENPNVNPLFESVRQSIGLNTNITEEIPVRLPVGFSVDLIRDRLPNWLTSALAETTGKVRLAEYFQKIEISEKGRLALLMLPQAMRSGRTTIFSIGAGIEKGLKNRYHNIWPYDHTRVKIAEREEGHDDYINASFLKPPLSNKSYIATQGPLPSTFQDFWKVAWEQNSRVIVMLTREQEMGRIKCHQYWPTAQNPVMDLGVVHVTLVSETMPDPSIGTILVRQVKLRHLHGQEERLITQIQYTGWPDFGVPETPLEVLKVIQLSNEHNTPSSAGPMIVHCSAGCGRTGAFCVIDSILTELKDNPSLIMNKPRLNLTLPGRTSDVPSRSLPNERVANAMAGSNTSTNSNSPTAKPEDPMSDIVYAAVSTFREHRMSMVQTLRQYVFCYEAIFWQLAMEFAKDQPGLMVLPPPSLAVHTPILTMPPPSTPASNPNLSRGNAPITTTNEEFSFFG</sequence>
<dbReference type="PANTHER" id="PTHR19134:SF561">
    <property type="entry name" value="PROTEIN TYROSINE PHOSPHATASE 36E, ISOFORM A"/>
    <property type="match status" value="1"/>
</dbReference>
<dbReference type="PROSITE" id="PS50056">
    <property type="entry name" value="TYR_PHOSPHATASE_2"/>
    <property type="match status" value="1"/>
</dbReference>
<evidence type="ECO:0000256" key="2">
    <source>
        <dbReference type="ARBA" id="ARBA00013064"/>
    </source>
</evidence>
<evidence type="ECO:0000259" key="4">
    <source>
        <dbReference type="PROSITE" id="PS50055"/>
    </source>
</evidence>
<feature type="region of interest" description="Disordered" evidence="3">
    <location>
        <begin position="222"/>
        <end position="243"/>
    </location>
</feature>
<feature type="compositionally biased region" description="Low complexity" evidence="3">
    <location>
        <begin position="788"/>
        <end position="804"/>
    </location>
</feature>
<dbReference type="SUPFAM" id="SSF52799">
    <property type="entry name" value="(Phosphotyrosine protein) phosphatases II"/>
    <property type="match status" value="1"/>
</dbReference>
<dbReference type="Gene3D" id="3.40.250.10">
    <property type="entry name" value="Rhodanese-like domain"/>
    <property type="match status" value="1"/>
</dbReference>
<gene>
    <name evidence="7" type="ORF">BG006_005604</name>
</gene>
<evidence type="ECO:0000259" key="6">
    <source>
        <dbReference type="PROSITE" id="PS50206"/>
    </source>
</evidence>
<evidence type="ECO:0000313" key="7">
    <source>
        <dbReference type="EMBL" id="KAF9331524.1"/>
    </source>
</evidence>
<feature type="compositionally biased region" description="Low complexity" evidence="3">
    <location>
        <begin position="12"/>
        <end position="22"/>
    </location>
</feature>
<feature type="domain" description="Tyrosine specific protein phosphatases" evidence="5">
    <location>
        <begin position="707"/>
        <end position="836"/>
    </location>
</feature>
<evidence type="ECO:0000256" key="3">
    <source>
        <dbReference type="SAM" id="MobiDB-lite"/>
    </source>
</evidence>
<dbReference type="CDD" id="cd18533">
    <property type="entry name" value="PTP_fungal"/>
    <property type="match status" value="1"/>
</dbReference>
<dbReference type="PRINTS" id="PR00700">
    <property type="entry name" value="PRTYPHPHTASE"/>
</dbReference>
<dbReference type="InterPro" id="IPR016130">
    <property type="entry name" value="Tyr_Pase_AS"/>
</dbReference>
<dbReference type="Proteomes" id="UP000696485">
    <property type="component" value="Unassembled WGS sequence"/>
</dbReference>
<proteinExistence type="inferred from homology"/>
<dbReference type="SMART" id="SM00194">
    <property type="entry name" value="PTPc"/>
    <property type="match status" value="1"/>
</dbReference>
<accession>A0A9P5SJM4</accession>
<dbReference type="PROSITE" id="PS50206">
    <property type="entry name" value="RHODANESE_3"/>
    <property type="match status" value="1"/>
</dbReference>
<comment type="caution">
    <text evidence="7">The sequence shown here is derived from an EMBL/GenBank/DDBJ whole genome shotgun (WGS) entry which is preliminary data.</text>
</comment>
<dbReference type="PROSITE" id="PS00383">
    <property type="entry name" value="TYR_PHOSPHATASE_1"/>
    <property type="match status" value="1"/>
</dbReference>
<organism evidence="7 8">
    <name type="scientific">Podila minutissima</name>
    <dbReference type="NCBI Taxonomy" id="64525"/>
    <lineage>
        <taxon>Eukaryota</taxon>
        <taxon>Fungi</taxon>
        <taxon>Fungi incertae sedis</taxon>
        <taxon>Mucoromycota</taxon>
        <taxon>Mortierellomycotina</taxon>
        <taxon>Mortierellomycetes</taxon>
        <taxon>Mortierellales</taxon>
        <taxon>Mortierellaceae</taxon>
        <taxon>Podila</taxon>
    </lineage>
</organism>
<feature type="region of interest" description="Disordered" evidence="3">
    <location>
        <begin position="788"/>
        <end position="808"/>
    </location>
</feature>
<dbReference type="InterPro" id="IPR001763">
    <property type="entry name" value="Rhodanese-like_dom"/>
</dbReference>
<dbReference type="InterPro" id="IPR050348">
    <property type="entry name" value="Protein-Tyr_Phosphatase"/>
</dbReference>
<dbReference type="InterPro" id="IPR036873">
    <property type="entry name" value="Rhodanese-like_dom_sf"/>
</dbReference>
<dbReference type="AlphaFoldDB" id="A0A9P5SJM4"/>
<dbReference type="SUPFAM" id="SSF52821">
    <property type="entry name" value="Rhodanese/Cell cycle control phosphatase"/>
    <property type="match status" value="1"/>
</dbReference>
<feature type="compositionally biased region" description="Pro residues" evidence="3">
    <location>
        <begin position="162"/>
        <end position="172"/>
    </location>
</feature>
<name>A0A9P5SJM4_9FUNG</name>
<feature type="domain" description="Rhodanese" evidence="6">
    <location>
        <begin position="276"/>
        <end position="392"/>
    </location>
</feature>
<dbReference type="EC" id="3.1.3.48" evidence="2"/>
<dbReference type="GO" id="GO:0004725">
    <property type="term" value="F:protein tyrosine phosphatase activity"/>
    <property type="evidence" value="ECO:0007669"/>
    <property type="project" value="UniProtKB-EC"/>
</dbReference>
<comment type="similarity">
    <text evidence="1">Belongs to the protein-tyrosine phosphatase family. Non-receptor class subfamily.</text>
</comment>
<feature type="region of interest" description="Disordered" evidence="3">
    <location>
        <begin position="133"/>
        <end position="206"/>
    </location>
</feature>
<dbReference type="InterPro" id="IPR003595">
    <property type="entry name" value="Tyr_Pase_cat"/>
</dbReference>
<dbReference type="SMART" id="SM00404">
    <property type="entry name" value="PTPc_motif"/>
    <property type="match status" value="1"/>
</dbReference>
<dbReference type="Pfam" id="PF00102">
    <property type="entry name" value="Y_phosphatase"/>
    <property type="match status" value="2"/>
</dbReference>
<dbReference type="PROSITE" id="PS50055">
    <property type="entry name" value="TYR_PHOSPHATASE_PTP"/>
    <property type="match status" value="1"/>
</dbReference>
<evidence type="ECO:0000259" key="5">
    <source>
        <dbReference type="PROSITE" id="PS50056"/>
    </source>
</evidence>
<feature type="domain" description="Tyrosine-protein phosphatase" evidence="4">
    <location>
        <begin position="556"/>
        <end position="845"/>
    </location>
</feature>
<reference evidence="7" key="1">
    <citation type="journal article" date="2020" name="Fungal Divers.">
        <title>Resolving the Mortierellaceae phylogeny through synthesis of multi-gene phylogenetics and phylogenomics.</title>
        <authorList>
            <person name="Vandepol N."/>
            <person name="Liber J."/>
            <person name="Desiro A."/>
            <person name="Na H."/>
            <person name="Kennedy M."/>
            <person name="Barry K."/>
            <person name="Grigoriev I.V."/>
            <person name="Miller A.N."/>
            <person name="O'Donnell K."/>
            <person name="Stajich J.E."/>
            <person name="Bonito G."/>
        </authorList>
    </citation>
    <scope>NUCLEOTIDE SEQUENCE</scope>
    <source>
        <strain evidence="7">NVP1</strain>
    </source>
</reference>
<feature type="compositionally biased region" description="Polar residues" evidence="3">
    <location>
        <begin position="140"/>
        <end position="159"/>
    </location>
</feature>
<dbReference type="InterPro" id="IPR000242">
    <property type="entry name" value="PTP_cat"/>
</dbReference>